<dbReference type="OrthoDB" id="9768004at2"/>
<reference evidence="6" key="2">
    <citation type="submission" date="2009-09" db="EMBL/GenBank/DDBJ databases">
        <title>Complete sequence of chromosome of Candidatus Accumulibacter phosphatis clade IIA str. UW-1.</title>
        <authorList>
            <consortium name="US DOE Joint Genome Institute"/>
            <person name="Martin H.G."/>
            <person name="Ivanova N."/>
            <person name="Kunin V."/>
            <person name="Warnecke F."/>
            <person name="Barry K."/>
            <person name="He S."/>
            <person name="Salamov A."/>
            <person name="Szeto E."/>
            <person name="Dalin E."/>
            <person name="Pangilinan J.L."/>
            <person name="Lapidus A."/>
            <person name="Lowry S."/>
            <person name="Kyrpides N.C."/>
            <person name="McMahon K.D."/>
            <person name="Hugenholtz P."/>
        </authorList>
    </citation>
    <scope>NUCLEOTIDE SEQUENCE [LARGE SCALE GENOMIC DNA]</scope>
    <source>
        <strain evidence="6">UW-1</strain>
    </source>
</reference>
<name>C7RL47_ACCRE</name>
<dbReference type="AlphaFoldDB" id="C7RL47"/>
<evidence type="ECO:0000313" key="6">
    <source>
        <dbReference type="EMBL" id="ACV33869.1"/>
    </source>
</evidence>
<dbReference type="Gene3D" id="2.20.110.10">
    <property type="entry name" value="Histone H3 K4-specific methyltransferase SET7/9 N-terminal domain"/>
    <property type="match status" value="2"/>
</dbReference>
<feature type="compositionally biased region" description="Low complexity" evidence="3">
    <location>
        <begin position="335"/>
        <end position="356"/>
    </location>
</feature>
<evidence type="ECO:0000259" key="5">
    <source>
        <dbReference type="PROSITE" id="PS50208"/>
    </source>
</evidence>
<feature type="signal peptide" evidence="4">
    <location>
        <begin position="1"/>
        <end position="26"/>
    </location>
</feature>
<evidence type="ECO:0000256" key="2">
    <source>
        <dbReference type="ARBA" id="ARBA00022737"/>
    </source>
</evidence>
<dbReference type="InterPro" id="IPR029030">
    <property type="entry name" value="Caspase-like_dom_sf"/>
</dbReference>
<dbReference type="Gene3D" id="3.40.50.1460">
    <property type="match status" value="1"/>
</dbReference>
<dbReference type="EMBL" id="CP001715">
    <property type="protein sequence ID" value="ACV33869.1"/>
    <property type="molecule type" value="Genomic_DNA"/>
</dbReference>
<keyword evidence="4" id="KW-0732">Signal</keyword>
<dbReference type="InterPro" id="IPR003409">
    <property type="entry name" value="MORN"/>
</dbReference>
<dbReference type="SMART" id="SM00115">
    <property type="entry name" value="CASc"/>
    <property type="match status" value="1"/>
</dbReference>
<sequence precursor="true">MMLWRIVFSLVVLAGLALGALSSASAAERRVALVIGNAKYKEAPLTNPVNDARDMAAALQRTGFEVIMAIDATQKEMNRAIAKFGDRLTTDSVALFYYAGHGMQVRGKNYLIPIDAEIKSESSVRVESVDVDGVLDQLSTSDLNVVILDACRNNPFERRANRSVGAAGLAQMEAPKGSLIAYATAPGRTAADGDGRNGLYTQALLKYVQEPGLTIEQVFKNVRREVAKATRDGQIPWESSSMTGDFFFIPGSRPSPAFSQPVASIPSGKAPAAPEARPAQVQEVTSPAGLARQNGSGQGSAASSVSQPPPPPAPAVPSQSPVTPEPATSPARPETLAALSAPTAQPAAEPAAAINKPEPPAEVRERVIKTEAFTATGKLSIERLTGAMTGEGTIQWANGDRYEGTMIAGRKHGKGIFTWSNGQRYDGEWADDVINGKGVLHYTNGDRYEGTFTDGEPHGTGTYTMRNGDFYTGAWVSGNRHGQGRLTWTTGDYWEGEFRDGKQTDNGRMHSSQAMVAKIAEQAAAGADKGAAKKKGK</sequence>
<dbReference type="eggNOG" id="COG4642">
    <property type="taxonomic scope" value="Bacteria"/>
</dbReference>
<dbReference type="PROSITE" id="PS50208">
    <property type="entry name" value="CASPASE_P20"/>
    <property type="match status" value="1"/>
</dbReference>
<dbReference type="InterPro" id="IPR015917">
    <property type="entry name" value="Pept_C14A"/>
</dbReference>
<protein>
    <submittedName>
        <fullName evidence="6">Peptidase C14 caspase catalytic subunit p20</fullName>
    </submittedName>
</protein>
<dbReference type="GO" id="GO:0006508">
    <property type="term" value="P:proteolysis"/>
    <property type="evidence" value="ECO:0007669"/>
    <property type="project" value="InterPro"/>
</dbReference>
<dbReference type="Pfam" id="PF02493">
    <property type="entry name" value="MORN"/>
    <property type="match status" value="5"/>
</dbReference>
<dbReference type="KEGG" id="app:CAP2UW1_0518"/>
<feature type="region of interest" description="Disordered" evidence="3">
    <location>
        <begin position="258"/>
        <end position="360"/>
    </location>
</feature>
<dbReference type="InterPro" id="IPR052039">
    <property type="entry name" value="Caspase-related_regulators"/>
</dbReference>
<dbReference type="Pfam" id="PF00656">
    <property type="entry name" value="Peptidase_C14"/>
    <property type="match status" value="1"/>
</dbReference>
<feature type="chain" id="PRO_5002981603" evidence="4">
    <location>
        <begin position="27"/>
        <end position="537"/>
    </location>
</feature>
<dbReference type="HOGENOM" id="CLU_041791_0_0_4"/>
<dbReference type="PANTHER" id="PTHR22576">
    <property type="entry name" value="MUCOSA ASSOCIATED LYMPHOID TISSUE LYMPHOMA TRANSLOCATION PROTEIN 1/PARACASPASE"/>
    <property type="match status" value="1"/>
</dbReference>
<dbReference type="GO" id="GO:0004197">
    <property type="term" value="F:cysteine-type endopeptidase activity"/>
    <property type="evidence" value="ECO:0007669"/>
    <property type="project" value="InterPro"/>
</dbReference>
<dbReference type="SUPFAM" id="SSF52129">
    <property type="entry name" value="Caspase-like"/>
    <property type="match status" value="1"/>
</dbReference>
<keyword evidence="2" id="KW-0677">Repeat</keyword>
<gene>
    <name evidence="6" type="ordered locus">CAP2UW1_0518</name>
</gene>
<organism evidence="6">
    <name type="scientific">Accumulibacter regalis</name>
    <dbReference type="NCBI Taxonomy" id="522306"/>
    <lineage>
        <taxon>Bacteria</taxon>
        <taxon>Pseudomonadati</taxon>
        <taxon>Pseudomonadota</taxon>
        <taxon>Betaproteobacteria</taxon>
        <taxon>Candidatus Accumulibacter</taxon>
    </lineage>
</organism>
<dbReference type="PANTHER" id="PTHR22576:SF37">
    <property type="entry name" value="MUCOSA-ASSOCIATED LYMPHOID TISSUE LYMPHOMA TRANSLOCATION PROTEIN 1"/>
    <property type="match status" value="1"/>
</dbReference>
<dbReference type="SMART" id="SM00698">
    <property type="entry name" value="MORN"/>
    <property type="match status" value="5"/>
</dbReference>
<evidence type="ECO:0000256" key="4">
    <source>
        <dbReference type="SAM" id="SignalP"/>
    </source>
</evidence>
<evidence type="ECO:0000256" key="1">
    <source>
        <dbReference type="ARBA" id="ARBA00010134"/>
    </source>
</evidence>
<dbReference type="InterPro" id="IPR001309">
    <property type="entry name" value="Pept_C14_p20"/>
</dbReference>
<proteinExistence type="inferred from homology"/>
<dbReference type="InterPro" id="IPR011600">
    <property type="entry name" value="Pept_C14_caspase"/>
</dbReference>
<dbReference type="eggNOG" id="COG4249">
    <property type="taxonomic scope" value="Bacteria"/>
</dbReference>
<feature type="domain" description="Caspase family p20" evidence="5">
    <location>
        <begin position="28"/>
        <end position="155"/>
    </location>
</feature>
<evidence type="ECO:0000256" key="3">
    <source>
        <dbReference type="SAM" id="MobiDB-lite"/>
    </source>
</evidence>
<dbReference type="SUPFAM" id="SSF82185">
    <property type="entry name" value="Histone H3 K4-specific methyltransferase SET7/9 N-terminal domain"/>
    <property type="match status" value="1"/>
</dbReference>
<reference evidence="6" key="1">
    <citation type="submission" date="2009-08" db="EMBL/GenBank/DDBJ databases">
        <authorList>
            <consortium name="US DOE Joint Genome Institute"/>
            <person name="Lucas S."/>
            <person name="Copeland A."/>
            <person name="Lapidus A."/>
            <person name="Glavina del Rio T."/>
            <person name="Dalin E."/>
            <person name="Tice H."/>
            <person name="Bruce D."/>
            <person name="Barry K."/>
            <person name="Pitluck S."/>
            <person name="Lowry S."/>
            <person name="Larimer F."/>
            <person name="Land M."/>
            <person name="Hauser L."/>
            <person name="Kyrpides N."/>
            <person name="Ivanova N."/>
            <person name="McMahon K.D."/>
            <person name="Hugenholtz P."/>
        </authorList>
    </citation>
    <scope>NUCLEOTIDE SEQUENCE</scope>
    <source>
        <strain evidence="6">UW-1</strain>
    </source>
</reference>
<comment type="similarity">
    <text evidence="1">Belongs to the peptidase C14A family.</text>
</comment>
<accession>C7RL47</accession>
<dbReference type="STRING" id="522306.CAP2UW1_0518"/>